<evidence type="ECO:0000313" key="7">
    <source>
        <dbReference type="Proteomes" id="UP001500653"/>
    </source>
</evidence>
<dbReference type="InterPro" id="IPR050707">
    <property type="entry name" value="HTH_MetabolicPath_Reg"/>
</dbReference>
<evidence type="ECO:0000256" key="3">
    <source>
        <dbReference type="ARBA" id="ARBA00023163"/>
    </source>
</evidence>
<dbReference type="Pfam" id="PF01614">
    <property type="entry name" value="IclR_C"/>
    <property type="match status" value="1"/>
</dbReference>
<feature type="domain" description="IclR-ED" evidence="5">
    <location>
        <begin position="81"/>
        <end position="253"/>
    </location>
</feature>
<dbReference type="EMBL" id="BAAALN010000002">
    <property type="protein sequence ID" value="GAA1226269.1"/>
    <property type="molecule type" value="Genomic_DNA"/>
</dbReference>
<evidence type="ECO:0000313" key="6">
    <source>
        <dbReference type="EMBL" id="GAA1226269.1"/>
    </source>
</evidence>
<dbReference type="Pfam" id="PF09339">
    <property type="entry name" value="HTH_IclR"/>
    <property type="match status" value="1"/>
</dbReference>
<protein>
    <submittedName>
        <fullName evidence="6">IclR family transcriptional regulator</fullName>
    </submittedName>
</protein>
<dbReference type="PROSITE" id="PS51078">
    <property type="entry name" value="ICLR_ED"/>
    <property type="match status" value="1"/>
</dbReference>
<evidence type="ECO:0000256" key="2">
    <source>
        <dbReference type="ARBA" id="ARBA00023125"/>
    </source>
</evidence>
<dbReference type="InterPro" id="IPR036390">
    <property type="entry name" value="WH_DNA-bd_sf"/>
</dbReference>
<dbReference type="PROSITE" id="PS51077">
    <property type="entry name" value="HTH_ICLR"/>
    <property type="match status" value="1"/>
</dbReference>
<dbReference type="Gene3D" id="1.10.10.10">
    <property type="entry name" value="Winged helix-like DNA-binding domain superfamily/Winged helix DNA-binding domain"/>
    <property type="match status" value="1"/>
</dbReference>
<keyword evidence="7" id="KW-1185">Reference proteome</keyword>
<comment type="caution">
    <text evidence="6">The sequence shown here is derived from an EMBL/GenBank/DDBJ whole genome shotgun (WGS) entry which is preliminary data.</text>
</comment>
<dbReference type="PANTHER" id="PTHR30136:SF24">
    <property type="entry name" value="HTH-TYPE TRANSCRIPTIONAL REPRESSOR ALLR"/>
    <property type="match status" value="1"/>
</dbReference>
<dbReference type="SUPFAM" id="SSF46785">
    <property type="entry name" value="Winged helix' DNA-binding domain"/>
    <property type="match status" value="1"/>
</dbReference>
<organism evidence="6 7">
    <name type="scientific">Prauserella halophila</name>
    <dbReference type="NCBI Taxonomy" id="185641"/>
    <lineage>
        <taxon>Bacteria</taxon>
        <taxon>Bacillati</taxon>
        <taxon>Actinomycetota</taxon>
        <taxon>Actinomycetes</taxon>
        <taxon>Pseudonocardiales</taxon>
        <taxon>Pseudonocardiaceae</taxon>
        <taxon>Prauserella</taxon>
    </lineage>
</organism>
<evidence type="ECO:0000256" key="1">
    <source>
        <dbReference type="ARBA" id="ARBA00023015"/>
    </source>
</evidence>
<dbReference type="Gene3D" id="3.30.450.40">
    <property type="match status" value="1"/>
</dbReference>
<evidence type="ECO:0000259" key="4">
    <source>
        <dbReference type="PROSITE" id="PS51077"/>
    </source>
</evidence>
<keyword evidence="3" id="KW-0804">Transcription</keyword>
<keyword evidence="1" id="KW-0805">Transcription regulation</keyword>
<keyword evidence="2" id="KW-0238">DNA-binding</keyword>
<name>A0ABN1W2E7_9PSEU</name>
<evidence type="ECO:0000259" key="5">
    <source>
        <dbReference type="PROSITE" id="PS51078"/>
    </source>
</evidence>
<dbReference type="InterPro" id="IPR036388">
    <property type="entry name" value="WH-like_DNA-bd_sf"/>
</dbReference>
<sequence length="262" mass="27800">MTIPTDIAAADVPTDRRIPLGVVGRVTRVLDAFSEAPGRLMLEDIMLLTGLPRSTAFRILGQLVDEGWLEHDTRGYCLGPQAPTLVGQPGRHEEVRVAASAHLNELHAITGAVAHLSVLEGDRVHYLDKIGGPAARSVPSRVGARLLASDTVSGCALLATCSPEYVDQALGGRLDADRITALHRELATARQRHGVVHFPPHPTTNIESIAAPVPGPSGAAAAISLAGLQDLSPERTSPLLLAQVRRITEALFPNQRRGNTPP</sequence>
<dbReference type="SUPFAM" id="SSF55781">
    <property type="entry name" value="GAF domain-like"/>
    <property type="match status" value="1"/>
</dbReference>
<gene>
    <name evidence="6" type="ORF">GCM10009676_05280</name>
</gene>
<dbReference type="SMART" id="SM00346">
    <property type="entry name" value="HTH_ICLR"/>
    <property type="match status" value="1"/>
</dbReference>
<dbReference type="PANTHER" id="PTHR30136">
    <property type="entry name" value="HELIX-TURN-HELIX TRANSCRIPTIONAL REGULATOR, ICLR FAMILY"/>
    <property type="match status" value="1"/>
</dbReference>
<feature type="domain" description="HTH iclR-type" evidence="4">
    <location>
        <begin position="20"/>
        <end position="80"/>
    </location>
</feature>
<reference evidence="6 7" key="1">
    <citation type="journal article" date="2019" name="Int. J. Syst. Evol. Microbiol.">
        <title>The Global Catalogue of Microorganisms (GCM) 10K type strain sequencing project: providing services to taxonomists for standard genome sequencing and annotation.</title>
        <authorList>
            <consortium name="The Broad Institute Genomics Platform"/>
            <consortium name="The Broad Institute Genome Sequencing Center for Infectious Disease"/>
            <person name="Wu L."/>
            <person name="Ma J."/>
        </authorList>
    </citation>
    <scope>NUCLEOTIDE SEQUENCE [LARGE SCALE GENOMIC DNA]</scope>
    <source>
        <strain evidence="6 7">JCM 13023</strain>
    </source>
</reference>
<dbReference type="InterPro" id="IPR005471">
    <property type="entry name" value="Tscrpt_reg_IclR_N"/>
</dbReference>
<dbReference type="InterPro" id="IPR014757">
    <property type="entry name" value="Tscrpt_reg_IclR_C"/>
</dbReference>
<dbReference type="RefSeq" id="WP_253864927.1">
    <property type="nucleotide sequence ID" value="NZ_BAAALN010000002.1"/>
</dbReference>
<dbReference type="InterPro" id="IPR029016">
    <property type="entry name" value="GAF-like_dom_sf"/>
</dbReference>
<accession>A0ABN1W2E7</accession>
<dbReference type="Proteomes" id="UP001500653">
    <property type="component" value="Unassembled WGS sequence"/>
</dbReference>
<proteinExistence type="predicted"/>